<dbReference type="GO" id="GO:0008299">
    <property type="term" value="P:isoprenoid biosynthetic process"/>
    <property type="evidence" value="ECO:0007669"/>
    <property type="project" value="UniProtKB-ARBA"/>
</dbReference>
<dbReference type="Gene3D" id="2.160.20.10">
    <property type="entry name" value="Single-stranded right-handed beta-helix, Pectin lyase-like"/>
    <property type="match status" value="1"/>
</dbReference>
<evidence type="ECO:0000256" key="10">
    <source>
        <dbReference type="ARBA" id="ARBA00022833"/>
    </source>
</evidence>
<dbReference type="InterPro" id="IPR036388">
    <property type="entry name" value="WH-like_DNA-bd_sf"/>
</dbReference>
<dbReference type="PANTHER" id="PTHR47636:SF1">
    <property type="entry name" value="TRANSCRIPTIONAL REGULATORY PROTEIN RCO1"/>
    <property type="match status" value="1"/>
</dbReference>
<dbReference type="GO" id="GO:0005576">
    <property type="term" value="C:extracellular region"/>
    <property type="evidence" value="ECO:0007669"/>
    <property type="project" value="UniProtKB-SubCell"/>
</dbReference>
<feature type="compositionally biased region" description="Basic residues" evidence="15">
    <location>
        <begin position="1383"/>
        <end position="1392"/>
    </location>
</feature>
<protein>
    <submittedName>
        <fullName evidence="17">PHD finger domain protein</fullName>
    </submittedName>
</protein>
<name>A0A2G7FPR1_9EURO</name>
<evidence type="ECO:0000259" key="16">
    <source>
        <dbReference type="PROSITE" id="PS50016"/>
    </source>
</evidence>
<evidence type="ECO:0000256" key="5">
    <source>
        <dbReference type="ARBA" id="ARBA00022525"/>
    </source>
</evidence>
<keyword evidence="10" id="KW-0862">Zinc</keyword>
<dbReference type="GO" id="GO:0071555">
    <property type="term" value="P:cell wall organization"/>
    <property type="evidence" value="ECO:0007669"/>
    <property type="project" value="UniProtKB-KW"/>
</dbReference>
<feature type="compositionally biased region" description="Basic residues" evidence="15">
    <location>
        <begin position="1092"/>
        <end position="1103"/>
    </location>
</feature>
<dbReference type="GO" id="GO:0005975">
    <property type="term" value="P:carbohydrate metabolic process"/>
    <property type="evidence" value="ECO:0007669"/>
    <property type="project" value="InterPro"/>
</dbReference>
<dbReference type="Pfam" id="PF19086">
    <property type="entry name" value="Terpene_syn_C_2"/>
    <property type="match status" value="1"/>
</dbReference>
<dbReference type="Pfam" id="PF00628">
    <property type="entry name" value="PHD"/>
    <property type="match status" value="2"/>
</dbReference>
<evidence type="ECO:0000256" key="9">
    <source>
        <dbReference type="ARBA" id="ARBA00022801"/>
    </source>
</evidence>
<dbReference type="Pfam" id="PF00557">
    <property type="entry name" value="Peptidase_M24"/>
    <property type="match status" value="1"/>
</dbReference>
<evidence type="ECO:0000256" key="15">
    <source>
        <dbReference type="SAM" id="MobiDB-lite"/>
    </source>
</evidence>
<evidence type="ECO:0000256" key="1">
    <source>
        <dbReference type="ARBA" id="ARBA00004613"/>
    </source>
</evidence>
<dbReference type="Proteomes" id="UP000231358">
    <property type="component" value="Unassembled WGS sequence"/>
</dbReference>
<feature type="compositionally biased region" description="Polar residues" evidence="15">
    <location>
        <begin position="1918"/>
        <end position="1927"/>
    </location>
</feature>
<feature type="compositionally biased region" description="Polar residues" evidence="15">
    <location>
        <begin position="1112"/>
        <end position="1127"/>
    </location>
</feature>
<dbReference type="Pfam" id="PF00295">
    <property type="entry name" value="Glyco_hydro_28"/>
    <property type="match status" value="1"/>
</dbReference>
<dbReference type="InterPro" id="IPR036005">
    <property type="entry name" value="Creatinase/aminopeptidase-like"/>
</dbReference>
<proteinExistence type="inferred from homology"/>
<dbReference type="InterPro" id="IPR013083">
    <property type="entry name" value="Znf_RING/FYVE/PHD"/>
</dbReference>
<feature type="region of interest" description="Disordered" evidence="15">
    <location>
        <begin position="1017"/>
        <end position="1127"/>
    </location>
</feature>
<dbReference type="SMART" id="SM00249">
    <property type="entry name" value="PHD"/>
    <property type="match status" value="2"/>
</dbReference>
<evidence type="ECO:0000256" key="2">
    <source>
        <dbReference type="ARBA" id="ARBA00006333"/>
    </source>
</evidence>
<dbReference type="InterPro" id="IPR000994">
    <property type="entry name" value="Pept_M24"/>
</dbReference>
<evidence type="ECO:0000256" key="8">
    <source>
        <dbReference type="ARBA" id="ARBA00022771"/>
    </source>
</evidence>
<dbReference type="InterPro" id="IPR011050">
    <property type="entry name" value="Pectin_lyase_fold/virulence"/>
</dbReference>
<dbReference type="CDD" id="cd01089">
    <property type="entry name" value="PA2G4-like"/>
    <property type="match status" value="1"/>
</dbReference>
<feature type="region of interest" description="Disordered" evidence="15">
    <location>
        <begin position="1141"/>
        <end position="1162"/>
    </location>
</feature>
<evidence type="ECO:0000256" key="4">
    <source>
        <dbReference type="ARBA" id="ARBA00008834"/>
    </source>
</evidence>
<accession>A0A2G7FPR1</accession>
<keyword evidence="18" id="KW-1185">Reference proteome</keyword>
<dbReference type="InterPro" id="IPR019787">
    <property type="entry name" value="Znf_PHD-finger"/>
</dbReference>
<feature type="compositionally biased region" description="Basic residues" evidence="15">
    <location>
        <begin position="1020"/>
        <end position="1032"/>
    </location>
</feature>
<dbReference type="FunFam" id="1.10.10.10:FF:000029">
    <property type="entry name" value="Proliferation-associated 2G4, a"/>
    <property type="match status" value="1"/>
</dbReference>
<dbReference type="InterPro" id="IPR034686">
    <property type="entry name" value="Terpene_cyclase-like_2"/>
</dbReference>
<sequence>MNITWLEDVDIDLGGTLLWGTNIQYWLNHSLPVGYQNQSTAFVLGGNNVRIDGHGVGTLDGNGDTWYQWIKEQPNTSNYPGRPHAITFNGLTNSVVRGLRFLRSQMCHHVELDSILVNNTGNVFSSSNTDGADTIRSSHITFNNWTVYNGDDSISLKANSTDITITNSNFYNGLGIALGSIGQYKDQFETIERLNASNLNFHNTLHAIYVKTWTADQNGYPPNGGGGGLGYISDVTLKDLKATSLRGAAFAISQCTRFSGAPGEGNCTNSEFQVRDISVLNLSGTTESNRVASLQCSAVAPCTDIALSGINLELKNGTAASEYLCGNVENQKGFECTGAIEVRGISLFPEPVKATKLKRCDFAHLASTRWPLAGFNELYILAFLSLWLVTWDDQIDDTKASLSNDFEAAEQYRRETLYFVAQCLDLDITEGLPRSYNDPIFVPDDPIVQSFDVIGEALCDAYTYEQRHRFLREMSLFMVTSHMEQKAKLEGHIPSLEEYWRVRMGTSAVGVICAVNEYSLRSVLPCAIMEDHDMRTMWNEVNVIASIVNDIYSLKKEMAQDTIYSLIPILCMSLGSPQAAMDNAIRSLIQSVGRFNIAANRLMDGIEEEDRFSLSLGVKRDVEDFIRSCQFNCTGCLYWTLRTNRYDYTLNNPDTLTKYKTAATISHKVLDAVAALCVEGAKIVEICQKGDELLEEEIAKVYKGKKITKGVGHPTTVSPSSHVTPYTPLVSDAQEAETTLKAGEIAKIQLGAQIDGFGTIVCDQVVVGQDEVTGREADLITATHYANELLLRLMVPPGLLATGTEEEKKKAAAERAPTQAQISQLIEKVAKAYDCNVVENTTSWLFERNEIEADKKIILSPGTGVKGEGVPDVGEVWGVEIGLSLGSGKVKTLPLRSTLHRRTTTTYGLKRPSSRQTLSEIVKKFGQFPFSLRQLDDEKAAKVGVVECVRGGVLRQYEPAGDADNAPVSRLLTTIAITKNGITKLTAPATPDFTKVKSDKKIEDEEILKILERPLSKSTGSKKNKNNKKKAAKKADSGDKECCNFSSPGSTTMAPNLRSSSHVRSNDSRPSTPLHAPDAASPASSFTESTRPRKQRRTGRHSRVATDPPHETPSQDQSQPGQLETGISDTVSDSQLLEKGAEWVEPPVRAPAPSYRDTPWSAVSSDNNPVLATMRPLGTMPSAADMRKAGLVPLKPNTQNTIAKKDQRSVQNGDKEISKPQTPLTPAEEPIPEPVIPKDNTAQDVTAFTTLPVPNSTDVDVVKLRSAVENALHMASETGNRPVIRGLLRLWETCGKDSFALSVLEGVCGADPGAREQSVFQTVMRTAWKEVQSEEKTEVLPAATPAMGRTRSASSVSSLSSAKSLDAETFAPGMAPGAANARSRGRGKHSKTTQKAVDSEVSEPPSRRSAFPSSDSTLQRRRALEENPEFSAEAVKAKRTRLQRSFPKITATESRLRSSLASEHPSGVTTPAATTASQSQTAAEGAVADQRERSESPASSDAGDNRRLTPTMATNKENGEENNDFCRECNGSGQLLCCDGCVNSFHFSCLNPPLDPANPPEGDWFCPRCSILKPMGTLLVAVDKVSHKDFVLPSRLRGFFAGVQTGDKGQYDEVLPFPRINPRSGRNRSGRYDDPFLLRTVDAKGKLILCHGCGRTTNGRRPIIQCDFCPLAFHMDCIDPPLAIPPAQKPGSDRTYHSWMCPDHSWHDKFFIVQDEEGYDLVKRIRRPKNPRLIDVEILPDEEEDEKIEEQEEEGIMYRVSEKGVKLDFIQRVKRENEELAMKKAVADKYYEYVRQRHDELTSKAHAFYAAQNPEVIEEDTTTAILKSRSAAEREAAANLITFARGNSAEVEDSKISLLIDQLKANVPPDFMPSAESEIASLRSLQRLIELRITDLRTQSAPTESPAADSPDVELTDAQPTNPSAST</sequence>
<dbReference type="GO" id="GO:0004650">
    <property type="term" value="F:polygalacturonase activity"/>
    <property type="evidence" value="ECO:0007669"/>
    <property type="project" value="InterPro"/>
</dbReference>
<reference evidence="17 18" key="1">
    <citation type="submission" date="2017-05" db="EMBL/GenBank/DDBJ databases">
        <title>Genome sequence for an aflatoxigenic pathogen of Argentinian peanut, Aspergillus arachidicola.</title>
        <authorList>
            <person name="Moore G."/>
            <person name="Beltz S.B."/>
            <person name="Mack B.M."/>
        </authorList>
    </citation>
    <scope>NUCLEOTIDE SEQUENCE [LARGE SCALE GENOMIC DNA]</scope>
    <source>
        <strain evidence="17 18">CBS 117610</strain>
    </source>
</reference>
<evidence type="ECO:0000256" key="3">
    <source>
        <dbReference type="ARBA" id="ARBA00007319"/>
    </source>
</evidence>
<dbReference type="EMBL" id="NEXV01000505">
    <property type="protein sequence ID" value="PIG82627.1"/>
    <property type="molecule type" value="Genomic_DNA"/>
</dbReference>
<evidence type="ECO:0000256" key="13">
    <source>
        <dbReference type="PROSITE-ProRule" id="PRU00146"/>
    </source>
</evidence>
<evidence type="ECO:0000313" key="17">
    <source>
        <dbReference type="EMBL" id="PIG82627.1"/>
    </source>
</evidence>
<dbReference type="Gene3D" id="1.10.600.10">
    <property type="entry name" value="Farnesyl Diphosphate Synthase"/>
    <property type="match status" value="1"/>
</dbReference>
<dbReference type="SUPFAM" id="SSF57903">
    <property type="entry name" value="FYVE/PHD zinc finger"/>
    <property type="match status" value="2"/>
</dbReference>
<dbReference type="SUPFAM" id="SSF46785">
    <property type="entry name" value="Winged helix' DNA-binding domain"/>
    <property type="match status" value="1"/>
</dbReference>
<feature type="domain" description="PHD-type" evidence="16">
    <location>
        <begin position="1523"/>
        <end position="1572"/>
    </location>
</feature>
<keyword evidence="12" id="KW-0961">Cell wall biogenesis/degradation</keyword>
<organism evidence="17 18">
    <name type="scientific">Aspergillus arachidicola</name>
    <dbReference type="NCBI Taxonomy" id="656916"/>
    <lineage>
        <taxon>Eukaryota</taxon>
        <taxon>Fungi</taxon>
        <taxon>Dikarya</taxon>
        <taxon>Ascomycota</taxon>
        <taxon>Pezizomycotina</taxon>
        <taxon>Eurotiomycetes</taxon>
        <taxon>Eurotiomycetidae</taxon>
        <taxon>Eurotiales</taxon>
        <taxon>Aspergillaceae</taxon>
        <taxon>Aspergillus</taxon>
        <taxon>Aspergillus subgen. Circumdati</taxon>
    </lineage>
</organism>
<keyword evidence="7" id="KW-0732">Signal</keyword>
<gene>
    <name evidence="17" type="ORF">AARAC_003980</name>
</gene>
<comment type="subcellular location">
    <subcellularLocation>
        <location evidence="1">Secreted</location>
    </subcellularLocation>
</comment>
<feature type="region of interest" description="Disordered" evidence="15">
    <location>
        <begin position="1192"/>
        <end position="1236"/>
    </location>
</feature>
<dbReference type="GO" id="GO:0008270">
    <property type="term" value="F:zinc ion binding"/>
    <property type="evidence" value="ECO:0007669"/>
    <property type="project" value="UniProtKB-KW"/>
</dbReference>
<feature type="compositionally biased region" description="Polar residues" evidence="15">
    <location>
        <begin position="1451"/>
        <end position="1461"/>
    </location>
</feature>
<dbReference type="SUPFAM" id="SSF51126">
    <property type="entry name" value="Pectin lyase-like"/>
    <property type="match status" value="1"/>
</dbReference>
<dbReference type="InterPro" id="IPR008949">
    <property type="entry name" value="Isoprenoid_synthase_dom_sf"/>
</dbReference>
<feature type="region of interest" description="Disordered" evidence="15">
    <location>
        <begin position="1896"/>
        <end position="1927"/>
    </location>
</feature>
<dbReference type="GO" id="GO:0006357">
    <property type="term" value="P:regulation of transcription by RNA polymerase II"/>
    <property type="evidence" value="ECO:0007669"/>
    <property type="project" value="TreeGrafter"/>
</dbReference>
<dbReference type="InterPro" id="IPR011011">
    <property type="entry name" value="Znf_FYVE_PHD"/>
</dbReference>
<dbReference type="Gene3D" id="1.10.10.10">
    <property type="entry name" value="Winged helix-like DNA-binding domain superfamily/Winged helix DNA-binding domain"/>
    <property type="match status" value="1"/>
</dbReference>
<feature type="compositionally biased region" description="Basic and acidic residues" evidence="15">
    <location>
        <begin position="1203"/>
        <end position="1218"/>
    </location>
</feature>
<dbReference type="PROSITE" id="PS01359">
    <property type="entry name" value="ZF_PHD_1"/>
    <property type="match status" value="1"/>
</dbReference>
<evidence type="ECO:0000256" key="11">
    <source>
        <dbReference type="ARBA" id="ARBA00023295"/>
    </source>
</evidence>
<feature type="compositionally biased region" description="Basic and acidic residues" evidence="15">
    <location>
        <begin position="1033"/>
        <end position="1042"/>
    </location>
</feature>
<keyword evidence="11 14" id="KW-0326">Glycosidase</keyword>
<keyword evidence="6" id="KW-0479">Metal-binding</keyword>
<dbReference type="InterPro" id="IPR036390">
    <property type="entry name" value="WH_DNA-bd_sf"/>
</dbReference>
<dbReference type="PROSITE" id="PS50016">
    <property type="entry name" value="ZF_PHD_2"/>
    <property type="match status" value="1"/>
</dbReference>
<dbReference type="Gene3D" id="3.90.230.10">
    <property type="entry name" value="Creatinase/methionine aminopeptidase superfamily"/>
    <property type="match status" value="1"/>
</dbReference>
<dbReference type="SUPFAM" id="SSF55920">
    <property type="entry name" value="Creatinase/aminopeptidase"/>
    <property type="match status" value="1"/>
</dbReference>
<dbReference type="InterPro" id="IPR012334">
    <property type="entry name" value="Pectin_lyas_fold"/>
</dbReference>
<comment type="caution">
    <text evidence="17">The sequence shown here is derived from an EMBL/GenBank/DDBJ whole genome shotgun (WGS) entry which is preliminary data.</text>
</comment>
<comment type="similarity">
    <text evidence="3">Belongs to the peptidase M24 family.</text>
</comment>
<dbReference type="CDD" id="cd15532">
    <property type="entry name" value="PHD2_CHD_II"/>
    <property type="match status" value="1"/>
</dbReference>
<dbReference type="GO" id="GO:0010333">
    <property type="term" value="F:terpene synthase activity"/>
    <property type="evidence" value="ECO:0007669"/>
    <property type="project" value="InterPro"/>
</dbReference>
<dbReference type="SUPFAM" id="SSF48576">
    <property type="entry name" value="Terpenoid synthases"/>
    <property type="match status" value="1"/>
</dbReference>
<dbReference type="PANTHER" id="PTHR47636">
    <property type="entry name" value="TRANSCRIPTIONAL REGULATORY PROTEIN RCO1"/>
    <property type="match status" value="1"/>
</dbReference>
<evidence type="ECO:0000313" key="18">
    <source>
        <dbReference type="Proteomes" id="UP000231358"/>
    </source>
</evidence>
<dbReference type="GO" id="GO:0032221">
    <property type="term" value="C:Rpd3S complex"/>
    <property type="evidence" value="ECO:0007669"/>
    <property type="project" value="TreeGrafter"/>
</dbReference>
<keyword evidence="8 13" id="KW-0863">Zinc-finger</keyword>
<dbReference type="FunFam" id="3.90.230.10:FF:000016">
    <property type="entry name" value="Putative curved dna-binding protein"/>
    <property type="match status" value="1"/>
</dbReference>
<dbReference type="SFLD" id="SFLDG01020">
    <property type="entry name" value="Terpene_Cyclase_Like_2"/>
    <property type="match status" value="1"/>
</dbReference>
<dbReference type="InterPro" id="IPR001965">
    <property type="entry name" value="Znf_PHD"/>
</dbReference>
<evidence type="ECO:0000256" key="7">
    <source>
        <dbReference type="ARBA" id="ARBA00022729"/>
    </source>
</evidence>
<comment type="similarity">
    <text evidence="4 14">Belongs to the glycosyl hydrolase 28 family.</text>
</comment>
<dbReference type="CDD" id="cd15534">
    <property type="entry name" value="PHD2_PHF12_Rco1"/>
    <property type="match status" value="1"/>
</dbReference>
<dbReference type="FunFam" id="3.30.40.10:FF:000748">
    <property type="entry name" value="PHD finger domain protein, putative"/>
    <property type="match status" value="1"/>
</dbReference>
<feature type="region of interest" description="Disordered" evidence="15">
    <location>
        <begin position="1332"/>
        <end position="1521"/>
    </location>
</feature>
<dbReference type="STRING" id="656916.A0A2G7FPR1"/>
<evidence type="ECO:0000256" key="14">
    <source>
        <dbReference type="RuleBase" id="RU361169"/>
    </source>
</evidence>
<feature type="compositionally biased region" description="Polar residues" evidence="15">
    <location>
        <begin position="1044"/>
        <end position="1071"/>
    </location>
</feature>
<dbReference type="InterPro" id="IPR000743">
    <property type="entry name" value="Glyco_hydro_28"/>
</dbReference>
<dbReference type="InterPro" id="IPR019786">
    <property type="entry name" value="Zinc_finger_PHD-type_CS"/>
</dbReference>
<keyword evidence="9 14" id="KW-0378">Hydrolase</keyword>
<keyword evidence="5" id="KW-0964">Secreted</keyword>
<feature type="compositionally biased region" description="Low complexity" evidence="15">
    <location>
        <begin position="1469"/>
        <end position="1483"/>
    </location>
</feature>
<dbReference type="SFLD" id="SFLDS00005">
    <property type="entry name" value="Isoprenoid_Synthase_Type_I"/>
    <property type="match status" value="1"/>
</dbReference>
<dbReference type="InterPro" id="IPR052819">
    <property type="entry name" value="Chromatin_regulatory_protein"/>
</dbReference>
<feature type="compositionally biased region" description="Low complexity" evidence="15">
    <location>
        <begin position="1352"/>
        <end position="1364"/>
    </location>
</feature>
<evidence type="ECO:0000256" key="12">
    <source>
        <dbReference type="ARBA" id="ARBA00023316"/>
    </source>
</evidence>
<dbReference type="Gene3D" id="3.30.40.10">
    <property type="entry name" value="Zinc/RING finger domain, C3HC4 (zinc finger)"/>
    <property type="match status" value="2"/>
</dbReference>
<comment type="similarity">
    <text evidence="2">Belongs to the terpene synthase family.</text>
</comment>
<evidence type="ECO:0000256" key="6">
    <source>
        <dbReference type="ARBA" id="ARBA00022723"/>
    </source>
</evidence>